<evidence type="ECO:0000313" key="3">
    <source>
        <dbReference type="Proteomes" id="UP000613768"/>
    </source>
</evidence>
<dbReference type="Pfam" id="PF13365">
    <property type="entry name" value="Trypsin_2"/>
    <property type="match status" value="1"/>
</dbReference>
<proteinExistence type="predicted"/>
<evidence type="ECO:0000313" key="2">
    <source>
        <dbReference type="EMBL" id="MBD8527659.1"/>
    </source>
</evidence>
<dbReference type="SUPFAM" id="SSF50494">
    <property type="entry name" value="Trypsin-like serine proteases"/>
    <property type="match status" value="1"/>
</dbReference>
<reference evidence="2 3" key="1">
    <citation type="submission" date="2020-09" db="EMBL/GenBank/DDBJ databases">
        <title>Pseudoxanthomonas sp. CAU 1598 isolated from sand of Yaerae Beach.</title>
        <authorList>
            <person name="Kim W."/>
        </authorList>
    </citation>
    <scope>NUCLEOTIDE SEQUENCE [LARGE SCALE GENOMIC DNA]</scope>
    <source>
        <strain evidence="2 3">CAU 1598</strain>
    </source>
</reference>
<dbReference type="AlphaFoldDB" id="A0AAW3ZQ94"/>
<organism evidence="2 3">
    <name type="scientific">Pseudomarimonas arenosa</name>
    <dbReference type="NCBI Taxonomy" id="2774145"/>
    <lineage>
        <taxon>Bacteria</taxon>
        <taxon>Pseudomonadati</taxon>
        <taxon>Pseudomonadota</taxon>
        <taxon>Gammaproteobacteria</taxon>
        <taxon>Lysobacterales</taxon>
        <taxon>Lysobacteraceae</taxon>
        <taxon>Pseudomarimonas</taxon>
    </lineage>
</organism>
<dbReference type="Proteomes" id="UP000613768">
    <property type="component" value="Unassembled WGS sequence"/>
</dbReference>
<feature type="region of interest" description="Disordered" evidence="1">
    <location>
        <begin position="396"/>
        <end position="434"/>
    </location>
</feature>
<protein>
    <submittedName>
        <fullName evidence="2">Trypsin-like peptidase domain-containing protein</fullName>
    </submittedName>
</protein>
<dbReference type="EMBL" id="JACYTR010000059">
    <property type="protein sequence ID" value="MBD8527659.1"/>
    <property type="molecule type" value="Genomic_DNA"/>
</dbReference>
<dbReference type="PANTHER" id="PTHR36234">
    <property type="entry name" value="LYSYL ENDOPEPTIDASE"/>
    <property type="match status" value="1"/>
</dbReference>
<sequence>MQINSRVIEASERRLQELPHYRACIERLPREMNVRSDFVAKRMAMMQVGGAQPSVTEIERSIGRNDLLDLFYLDRIAIAALAVARISLKRGAATGFMISPSLMLTNWHVFESEDVAREALAGFEYRRNLRGEPQRAVEFSFQPDRYFFARKELDYAVVAVSARSLDDRVPLSRYAYLRLIGQTGKANPGEWATILQHPGGQPLQIAIRENQLIEEPFQGDFLWYLSDTAQGSSGSPVFNDQMQVIALHHSGVARRDGQLYVLQDGRRVPSLDGYSEEEVIWDANEGIRVSALCRDMIANAPRGAAYDELMLAMQGGDLLERAYQGRPPLGAAMTESFSADAARMGERRVVGGIEIPITLTIGVEPVGIAPVGAVRVELAQLAAAGASAPVVDDQAHGQVQVGSARQAAPAKPAARVSAAVDRPPSKRRGRPPKT</sequence>
<name>A0AAW3ZQ94_9GAMM</name>
<keyword evidence="3" id="KW-1185">Reference proteome</keyword>
<dbReference type="InterPro" id="IPR009003">
    <property type="entry name" value="Peptidase_S1_PA"/>
</dbReference>
<dbReference type="RefSeq" id="WP_192031079.1">
    <property type="nucleotide sequence ID" value="NZ_JACYTR010000059.1"/>
</dbReference>
<gene>
    <name evidence="2" type="ORF">IFO71_18085</name>
</gene>
<dbReference type="Gene3D" id="2.40.10.10">
    <property type="entry name" value="Trypsin-like serine proteases"/>
    <property type="match status" value="2"/>
</dbReference>
<feature type="compositionally biased region" description="Low complexity" evidence="1">
    <location>
        <begin position="403"/>
        <end position="422"/>
    </location>
</feature>
<accession>A0AAW3ZQ94</accession>
<dbReference type="PANTHER" id="PTHR36234:SF5">
    <property type="entry name" value="LYSYL ENDOPEPTIDASE"/>
    <property type="match status" value="1"/>
</dbReference>
<dbReference type="InterPro" id="IPR043504">
    <property type="entry name" value="Peptidase_S1_PA_chymotrypsin"/>
</dbReference>
<feature type="compositionally biased region" description="Basic residues" evidence="1">
    <location>
        <begin position="425"/>
        <end position="434"/>
    </location>
</feature>
<evidence type="ECO:0000256" key="1">
    <source>
        <dbReference type="SAM" id="MobiDB-lite"/>
    </source>
</evidence>
<comment type="caution">
    <text evidence="2">The sequence shown here is derived from an EMBL/GenBank/DDBJ whole genome shotgun (WGS) entry which is preliminary data.</text>
</comment>